<evidence type="ECO:0000313" key="3">
    <source>
        <dbReference type="EMBL" id="CAE7524489.1"/>
    </source>
</evidence>
<name>A0A812TJW3_9DINO</name>
<accession>A0A812TJW3</accession>
<feature type="compositionally biased region" description="Polar residues" evidence="1">
    <location>
        <begin position="641"/>
        <end position="660"/>
    </location>
</feature>
<protein>
    <submittedName>
        <fullName evidence="3">Pol protein</fullName>
    </submittedName>
</protein>
<feature type="compositionally biased region" description="Basic and acidic residues" evidence="1">
    <location>
        <begin position="711"/>
        <end position="734"/>
    </location>
</feature>
<organism evidence="3 4">
    <name type="scientific">Symbiodinium necroappetens</name>
    <dbReference type="NCBI Taxonomy" id="1628268"/>
    <lineage>
        <taxon>Eukaryota</taxon>
        <taxon>Sar</taxon>
        <taxon>Alveolata</taxon>
        <taxon>Dinophyceae</taxon>
        <taxon>Suessiales</taxon>
        <taxon>Symbiodiniaceae</taxon>
        <taxon>Symbiodinium</taxon>
    </lineage>
</organism>
<proteinExistence type="predicted"/>
<dbReference type="PROSITE" id="PS50878">
    <property type="entry name" value="RT_POL"/>
    <property type="match status" value="1"/>
</dbReference>
<gene>
    <name evidence="3" type="primary">Pol</name>
    <name evidence="3" type="ORF">SNEC2469_LOCUS15023</name>
</gene>
<feature type="compositionally biased region" description="Basic and acidic residues" evidence="1">
    <location>
        <begin position="667"/>
        <end position="683"/>
    </location>
</feature>
<evidence type="ECO:0000256" key="1">
    <source>
        <dbReference type="SAM" id="MobiDB-lite"/>
    </source>
</evidence>
<dbReference type="PANTHER" id="PTHR19446">
    <property type="entry name" value="REVERSE TRANSCRIPTASES"/>
    <property type="match status" value="1"/>
</dbReference>
<keyword evidence="4" id="KW-1185">Reference proteome</keyword>
<sequence>MRPTAKPAPPTISRRRVRDLCLQHPNLPDRFRHEVGLLADAQPALPARELLMQSWKAATATLPRGLPLAPRQTDDQPVLRLWRLRTTIRELTPLARTSLRCLFRLWHCKSALQAHQRELKRICRSNKKLRFARMLQEASESAPGLQRVYQILRAFAPKTPKRKLQLRAANGMPLCIADTVAAIRSFYDDLYHQPLAAMPHMHPPDQPLQIELGEFQASLATLPAGKALPPHEAPSLLWRFASDTLSGRLLPAVNHWLAHMYLPPPSEWHIADICLLPKPHKPVAGPETLRPISLLHPVAKALATIMNGRIKPHLLQLVDGLPQFSYLEGRSVQDALDRAMAHCTRVRSILNAQRQNVHLKKQGHAPSPCRGGITLSLDLQQAFDLMPRDRLLEAMQLAGIDYSLQYAIMQLHFHAQMRITHGGQSAAIDTANGVRQGCGLAPSLWCLFTCLILQHVSTQVALSDTTAYADDFLFQWIVNTPAQFDQACEHISFILRTFAHFGMKVSHTKTVVLMALKGPLAGSTARAHVRRDPQKGANAQLVGSLQPTVANAEDGWTVPSAEGASVEHANVSPLLMAIHNLAVVLPSMEAPNQPIPTEADLISAEAQMKLMQNMMATATDPKQLGTAIPSGPPGPLGEFVQASQKSTEAPSRGTSSQDSQGPAEMDTSSRDKRAAAEGDRDEPTATGRPRLALETEEDQPDHSGKGYQKWPRLDSKGNTRESRDGFEWQRDHREHRSRPRQARQPSYWGGARRSERSDRTDRNERSRDTEQALLNLCSALTNLSLRHEDQMSINRSQSNYIMFLQTTGMLTVVPEMVKGIQTWKEAREQQPGTITLPLRTFLMGNWLKLLRTRFEACLATEEARKQAMEMLVLDPSGAVPYLEWDAQAKAMKIKTDREPMTPDQILELVRQMEAMILAPHGIMRFHATRKLNWNVSGEVVPMMLELGIRTQGGVHLLEGDKMGRSALANTVQRLSEELS</sequence>
<feature type="domain" description="Reverse transcriptase" evidence="2">
    <location>
        <begin position="257"/>
        <end position="525"/>
    </location>
</feature>
<dbReference type="InterPro" id="IPR000477">
    <property type="entry name" value="RT_dom"/>
</dbReference>
<feature type="region of interest" description="Disordered" evidence="1">
    <location>
        <begin position="622"/>
        <end position="767"/>
    </location>
</feature>
<evidence type="ECO:0000259" key="2">
    <source>
        <dbReference type="PROSITE" id="PS50878"/>
    </source>
</evidence>
<feature type="non-terminal residue" evidence="3">
    <location>
        <position position="1"/>
    </location>
</feature>
<dbReference type="Pfam" id="PF00078">
    <property type="entry name" value="RVT_1"/>
    <property type="match status" value="1"/>
</dbReference>
<reference evidence="3" key="1">
    <citation type="submission" date="2021-02" db="EMBL/GenBank/DDBJ databases">
        <authorList>
            <person name="Dougan E. K."/>
            <person name="Rhodes N."/>
            <person name="Thang M."/>
            <person name="Chan C."/>
        </authorList>
    </citation>
    <scope>NUCLEOTIDE SEQUENCE</scope>
</reference>
<evidence type="ECO:0000313" key="4">
    <source>
        <dbReference type="Proteomes" id="UP000601435"/>
    </source>
</evidence>
<comment type="caution">
    <text evidence="3">The sequence shown here is derived from an EMBL/GenBank/DDBJ whole genome shotgun (WGS) entry which is preliminary data.</text>
</comment>
<dbReference type="OrthoDB" id="6771706at2759"/>
<feature type="compositionally biased region" description="Basic and acidic residues" evidence="1">
    <location>
        <begin position="752"/>
        <end position="767"/>
    </location>
</feature>
<dbReference type="AlphaFoldDB" id="A0A812TJW3"/>
<dbReference type="EMBL" id="CAJNJA010024304">
    <property type="protein sequence ID" value="CAE7524489.1"/>
    <property type="molecule type" value="Genomic_DNA"/>
</dbReference>
<dbReference type="Proteomes" id="UP000601435">
    <property type="component" value="Unassembled WGS sequence"/>
</dbReference>